<dbReference type="AlphaFoldDB" id="A0AA38LAA6"/>
<comment type="subcellular location">
    <subcellularLocation>
        <location evidence="1">Nucleus</location>
    </subcellularLocation>
</comment>
<accession>A0AA38LAA6</accession>
<evidence type="ECO:0000259" key="3">
    <source>
        <dbReference type="Pfam" id="PF22754"/>
    </source>
</evidence>
<gene>
    <name evidence="4" type="ORF">KI387_019383</name>
</gene>
<dbReference type="GO" id="GO:0005634">
    <property type="term" value="C:nucleus"/>
    <property type="evidence" value="ECO:0007669"/>
    <property type="project" value="UniProtKB-SubCell"/>
</dbReference>
<name>A0AA38LAA6_TAXCH</name>
<proteinExistence type="predicted"/>
<evidence type="ECO:0000256" key="2">
    <source>
        <dbReference type="ARBA" id="ARBA00023242"/>
    </source>
</evidence>
<protein>
    <recommendedName>
        <fullName evidence="3">Plant bHLH transcription factor ACT-like domain-containing protein</fullName>
    </recommendedName>
</protein>
<keyword evidence="5" id="KW-1185">Reference proteome</keyword>
<reference evidence="4 5" key="1">
    <citation type="journal article" date="2021" name="Nat. Plants">
        <title>The Taxus genome provides insights into paclitaxel biosynthesis.</title>
        <authorList>
            <person name="Xiong X."/>
            <person name="Gou J."/>
            <person name="Liao Q."/>
            <person name="Li Y."/>
            <person name="Zhou Q."/>
            <person name="Bi G."/>
            <person name="Li C."/>
            <person name="Du R."/>
            <person name="Wang X."/>
            <person name="Sun T."/>
            <person name="Guo L."/>
            <person name="Liang H."/>
            <person name="Lu P."/>
            <person name="Wu Y."/>
            <person name="Zhang Z."/>
            <person name="Ro D.K."/>
            <person name="Shang Y."/>
            <person name="Huang S."/>
            <person name="Yan J."/>
        </authorList>
    </citation>
    <scope>NUCLEOTIDE SEQUENCE [LARGE SCALE GENOMIC DNA]</scope>
    <source>
        <strain evidence="4">Ta-2019</strain>
    </source>
</reference>
<evidence type="ECO:0000313" key="4">
    <source>
        <dbReference type="EMBL" id="KAH9317614.1"/>
    </source>
</evidence>
<feature type="domain" description="Plant bHLH transcription factor ACT-like" evidence="3">
    <location>
        <begin position="23"/>
        <end position="95"/>
    </location>
</feature>
<sequence>VECTEGKKSDKNHARQPLKILKLELTKVGRKAFLLRICCKNEDGLIVQLSRALESLQLNIIYCNLSTADDHTVFAEVEEWNAMEENDIKEAIVEAAV</sequence>
<dbReference type="Pfam" id="PF22754">
    <property type="entry name" value="bHLH-TF_ACT-like_plant"/>
    <property type="match status" value="1"/>
</dbReference>
<comment type="caution">
    <text evidence="4">The sequence shown here is derived from an EMBL/GenBank/DDBJ whole genome shotgun (WGS) entry which is preliminary data.</text>
</comment>
<keyword evidence="2" id="KW-0539">Nucleus</keyword>
<dbReference type="Proteomes" id="UP000824469">
    <property type="component" value="Unassembled WGS sequence"/>
</dbReference>
<feature type="non-terminal residue" evidence="4">
    <location>
        <position position="97"/>
    </location>
</feature>
<organism evidence="4 5">
    <name type="scientific">Taxus chinensis</name>
    <name type="common">Chinese yew</name>
    <name type="synonym">Taxus wallichiana var. chinensis</name>
    <dbReference type="NCBI Taxonomy" id="29808"/>
    <lineage>
        <taxon>Eukaryota</taxon>
        <taxon>Viridiplantae</taxon>
        <taxon>Streptophyta</taxon>
        <taxon>Embryophyta</taxon>
        <taxon>Tracheophyta</taxon>
        <taxon>Spermatophyta</taxon>
        <taxon>Pinopsida</taxon>
        <taxon>Pinidae</taxon>
        <taxon>Conifers II</taxon>
        <taxon>Cupressales</taxon>
        <taxon>Taxaceae</taxon>
        <taxon>Taxus</taxon>
    </lineage>
</organism>
<evidence type="ECO:0000313" key="5">
    <source>
        <dbReference type="Proteomes" id="UP000824469"/>
    </source>
</evidence>
<feature type="non-terminal residue" evidence="4">
    <location>
        <position position="1"/>
    </location>
</feature>
<dbReference type="EMBL" id="JAHRHJ020000004">
    <property type="protein sequence ID" value="KAH9317614.1"/>
    <property type="molecule type" value="Genomic_DNA"/>
</dbReference>
<dbReference type="InterPro" id="IPR054502">
    <property type="entry name" value="bHLH-TF_ACT-like_plant"/>
</dbReference>
<evidence type="ECO:0000256" key="1">
    <source>
        <dbReference type="ARBA" id="ARBA00004123"/>
    </source>
</evidence>